<organism evidence="1 2">
    <name type="scientific">Dactylosporangium siamense</name>
    <dbReference type="NCBI Taxonomy" id="685454"/>
    <lineage>
        <taxon>Bacteria</taxon>
        <taxon>Bacillati</taxon>
        <taxon>Actinomycetota</taxon>
        <taxon>Actinomycetes</taxon>
        <taxon>Micromonosporales</taxon>
        <taxon>Micromonosporaceae</taxon>
        <taxon>Dactylosporangium</taxon>
    </lineage>
</organism>
<evidence type="ECO:0000313" key="1">
    <source>
        <dbReference type="EMBL" id="GIG51817.1"/>
    </source>
</evidence>
<dbReference type="RefSeq" id="WP_203853422.1">
    <property type="nucleotide sequence ID" value="NZ_BAAAVW010000010.1"/>
</dbReference>
<reference evidence="1" key="1">
    <citation type="submission" date="2021-01" db="EMBL/GenBank/DDBJ databases">
        <title>Whole genome shotgun sequence of Dactylosporangium siamense NBRC 106093.</title>
        <authorList>
            <person name="Komaki H."/>
            <person name="Tamura T."/>
        </authorList>
    </citation>
    <scope>NUCLEOTIDE SEQUENCE</scope>
    <source>
        <strain evidence="1">NBRC 106093</strain>
    </source>
</reference>
<protein>
    <recommendedName>
        <fullName evidence="3">MmcQ/YjbR family DNA-binding protein</fullName>
    </recommendedName>
</protein>
<dbReference type="AlphaFoldDB" id="A0A919PWY3"/>
<keyword evidence="2" id="KW-1185">Reference proteome</keyword>
<proteinExistence type="predicted"/>
<evidence type="ECO:0008006" key="3">
    <source>
        <dbReference type="Google" id="ProtNLM"/>
    </source>
</evidence>
<comment type="caution">
    <text evidence="1">The sequence shown here is derived from an EMBL/GenBank/DDBJ whole genome shotgun (WGS) entry which is preliminary data.</text>
</comment>
<dbReference type="Proteomes" id="UP000660611">
    <property type="component" value="Unassembled WGS sequence"/>
</dbReference>
<accession>A0A919PWY3</accession>
<gene>
    <name evidence="1" type="ORF">Dsi01nite_098580</name>
</gene>
<evidence type="ECO:0000313" key="2">
    <source>
        <dbReference type="Proteomes" id="UP000660611"/>
    </source>
</evidence>
<sequence>MFDFSPLLELFPDDEEGRMLRSPGLRTGGRFYAFASGDDVIVKLPAARVAELIASGAGLPCSPRPGRPMREWVRVPARDCLPLVLEARAFLTRA</sequence>
<dbReference type="EMBL" id="BONQ01000162">
    <property type="protein sequence ID" value="GIG51817.1"/>
    <property type="molecule type" value="Genomic_DNA"/>
</dbReference>
<name>A0A919PWY3_9ACTN</name>